<dbReference type="RefSeq" id="WP_006899767.1">
    <property type="nucleotide sequence ID" value="NZ_BAOQ01000013.1"/>
</dbReference>
<evidence type="ECO:0008006" key="3">
    <source>
        <dbReference type="Google" id="ProtNLM"/>
    </source>
</evidence>
<organism evidence="1 2">
    <name type="scientific">Gordonia paraffinivorans NBRC 108238</name>
    <dbReference type="NCBI Taxonomy" id="1223543"/>
    <lineage>
        <taxon>Bacteria</taxon>
        <taxon>Bacillati</taxon>
        <taxon>Actinomycetota</taxon>
        <taxon>Actinomycetes</taxon>
        <taxon>Mycobacteriales</taxon>
        <taxon>Gordoniaceae</taxon>
        <taxon>Gordonia</taxon>
    </lineage>
</organism>
<dbReference type="EMBL" id="BAOQ01000013">
    <property type="protein sequence ID" value="GAC83533.1"/>
    <property type="molecule type" value="Genomic_DNA"/>
</dbReference>
<name>A0ABQ0IIX0_9ACTN</name>
<protein>
    <recommendedName>
        <fullName evidence="3">ANTAR domain-containing protein</fullName>
    </recommendedName>
</protein>
<keyword evidence="2" id="KW-1185">Reference proteome</keyword>
<evidence type="ECO:0000313" key="1">
    <source>
        <dbReference type="EMBL" id="GAC83533.1"/>
    </source>
</evidence>
<dbReference type="Proteomes" id="UP000035021">
    <property type="component" value="Unassembled WGS sequence"/>
</dbReference>
<sequence length="67" mass="7651">MSTQARDDAREHLTTHDRLMFAATDLIDEVQTTPADLMRELVLHRITRRPDVMADIVVHLARRAADA</sequence>
<comment type="caution">
    <text evidence="1">The sequence shown here is derived from an EMBL/GenBank/DDBJ whole genome shotgun (WGS) entry which is preliminary data.</text>
</comment>
<accession>A0ABQ0IIX0</accession>
<gene>
    <name evidence="1" type="ORF">GP2_013_00100</name>
</gene>
<reference evidence="1 2" key="1">
    <citation type="submission" date="2013-02" db="EMBL/GenBank/DDBJ databases">
        <title>Whole genome shotgun sequence of Gordonia paraffinivorans NBRC 108238.</title>
        <authorList>
            <person name="Isaki-Nakamura S."/>
            <person name="Hosoyama A."/>
            <person name="Tsuchikane K."/>
            <person name="Ando Y."/>
            <person name="Baba S."/>
            <person name="Ohji S."/>
            <person name="Hamada M."/>
            <person name="Tamura T."/>
            <person name="Yamazoe A."/>
            <person name="Yamazaki S."/>
            <person name="Fujita N."/>
        </authorList>
    </citation>
    <scope>NUCLEOTIDE SEQUENCE [LARGE SCALE GENOMIC DNA]</scope>
    <source>
        <strain evidence="1 2">NBRC 108238</strain>
    </source>
</reference>
<evidence type="ECO:0000313" key="2">
    <source>
        <dbReference type="Proteomes" id="UP000035021"/>
    </source>
</evidence>
<proteinExistence type="predicted"/>